<keyword evidence="10" id="KW-1185">Reference proteome</keyword>
<feature type="domain" description="Pyrimidine nucleoside phosphorylase C-terminal" evidence="8">
    <location>
        <begin position="351"/>
        <end position="425"/>
    </location>
</feature>
<dbReference type="InterPro" id="IPR035902">
    <property type="entry name" value="Nuc_phospho_transferase"/>
</dbReference>
<dbReference type="PANTHER" id="PTHR10515">
    <property type="entry name" value="THYMIDINE PHOSPHORYLASE"/>
    <property type="match status" value="1"/>
</dbReference>
<evidence type="ECO:0000256" key="4">
    <source>
        <dbReference type="ARBA" id="ARBA00022676"/>
    </source>
</evidence>
<keyword evidence="5 7" id="KW-0808">Transferase</keyword>
<dbReference type="Gene3D" id="3.40.1030.10">
    <property type="entry name" value="Nucleoside phosphorylase/phosphoribosyltransferase catalytic domain"/>
    <property type="match status" value="1"/>
</dbReference>
<dbReference type="InterPro" id="IPR013465">
    <property type="entry name" value="Thymidine_Pase"/>
</dbReference>
<evidence type="ECO:0000256" key="2">
    <source>
        <dbReference type="ARBA" id="ARBA00011738"/>
    </source>
</evidence>
<gene>
    <name evidence="7 9" type="primary">deoA</name>
    <name evidence="9" type="ORF">GCM10007916_36210</name>
</gene>
<evidence type="ECO:0000256" key="6">
    <source>
        <dbReference type="ARBA" id="ARBA00048550"/>
    </source>
</evidence>
<comment type="function">
    <text evidence="7">The enzymes which catalyze the reversible phosphorolysis of pyrimidine nucleosides are involved in the degradation of these compounds and in their utilization as carbon and energy sources, or in the rescue of pyrimidine bases for nucleotide synthesis.</text>
</comment>
<dbReference type="PROSITE" id="PS00647">
    <property type="entry name" value="THYMID_PHOSPHORYLASE"/>
    <property type="match status" value="1"/>
</dbReference>
<dbReference type="Gene3D" id="3.90.1170.30">
    <property type="entry name" value="Pyrimidine nucleoside phosphorylase-like, C-terminal domain"/>
    <property type="match status" value="1"/>
</dbReference>
<dbReference type="EMBL" id="BSPQ01000026">
    <property type="protein sequence ID" value="GLS92549.1"/>
    <property type="molecule type" value="Genomic_DNA"/>
</dbReference>
<dbReference type="Pfam" id="PF07831">
    <property type="entry name" value="PYNP_C"/>
    <property type="match status" value="1"/>
</dbReference>
<accession>A0ABQ6E554</accession>
<proteinExistence type="inferred from homology"/>
<dbReference type="Proteomes" id="UP001157353">
    <property type="component" value="Unassembled WGS sequence"/>
</dbReference>
<evidence type="ECO:0000259" key="8">
    <source>
        <dbReference type="SMART" id="SM00941"/>
    </source>
</evidence>
<dbReference type="SUPFAM" id="SSF54680">
    <property type="entry name" value="Pyrimidine nucleoside phosphorylase C-terminal domain"/>
    <property type="match status" value="1"/>
</dbReference>
<reference evidence="10" key="1">
    <citation type="journal article" date="2019" name="Int. J. Syst. Evol. Microbiol.">
        <title>The Global Catalogue of Microorganisms (GCM) 10K type strain sequencing project: providing services to taxonomists for standard genome sequencing and annotation.</title>
        <authorList>
            <consortium name="The Broad Institute Genomics Platform"/>
            <consortium name="The Broad Institute Genome Sequencing Center for Infectious Disease"/>
            <person name="Wu L."/>
            <person name="Ma J."/>
        </authorList>
    </citation>
    <scope>NUCLEOTIDE SEQUENCE [LARGE SCALE GENOMIC DNA]</scope>
    <source>
        <strain evidence="10">NBRC 103166</strain>
    </source>
</reference>
<dbReference type="NCBIfam" id="TIGR02643">
    <property type="entry name" value="T_phosphoryl"/>
    <property type="match status" value="1"/>
</dbReference>
<dbReference type="InterPro" id="IPR017872">
    <property type="entry name" value="Pyrmidine_PPase_CS"/>
</dbReference>
<dbReference type="NCBIfam" id="TIGR02644">
    <property type="entry name" value="Y_phosphoryl"/>
    <property type="match status" value="1"/>
</dbReference>
<evidence type="ECO:0000313" key="10">
    <source>
        <dbReference type="Proteomes" id="UP001157353"/>
    </source>
</evidence>
<dbReference type="PIRSF" id="PIRSF000478">
    <property type="entry name" value="TP_PyNP"/>
    <property type="match status" value="1"/>
</dbReference>
<dbReference type="InterPro" id="IPR017459">
    <property type="entry name" value="Glycosyl_Trfase_fam3_N_dom"/>
</dbReference>
<comment type="pathway">
    <text evidence="7">Pyrimidine metabolism; dTMP biosynthesis via salvage pathway; dTMP from thymine: step 1/2.</text>
</comment>
<protein>
    <recommendedName>
        <fullName evidence="3 7">Thymidine phosphorylase</fullName>
        <ecNumber evidence="3 7">2.4.2.4</ecNumber>
    </recommendedName>
    <alternativeName>
        <fullName evidence="7">TdRPase</fullName>
    </alternativeName>
</protein>
<evidence type="ECO:0000256" key="1">
    <source>
        <dbReference type="ARBA" id="ARBA00006915"/>
    </source>
</evidence>
<evidence type="ECO:0000256" key="3">
    <source>
        <dbReference type="ARBA" id="ARBA00011892"/>
    </source>
</evidence>
<dbReference type="EC" id="2.4.2.4" evidence="3 7"/>
<keyword evidence="4 7" id="KW-0328">Glycosyltransferase</keyword>
<dbReference type="InterPro" id="IPR018090">
    <property type="entry name" value="Pyrmidine_PPas_bac/euk"/>
</dbReference>
<sequence>MTLLAQEVIAKKRDGKVLTAQEINFFINGITDNSITEGQIAAFAMATYFQDMNMDERILLVSAMRDSGQVLDWSSLHLDGPIVDKHSTGGVGDVISLMLGPMVAACGGYVPMISGRGLGHTGGTLDKLDAIPGYQTNVLTSKFRKTIEQVGVAIIAQSGDLAPADKRFYATRDITATVESIPLITSSILSKKLAAGLDALVMDVKTGSGAFMPTYDGAIDLAKSIAAVANGAGCKTTAIITNMNQILASSAGNATEVQEAVNFLTGKYVNPRLHKVTMALCCEMLLLSGLAKNEDQATEKLQAVLDNGKAAEVFAKMVATLGGPTDFVERSDFYLPSADIIRPVYATQSGFISAMDTREIGLGVVKMGGGRMKASDKIDYAVGYTDFISLGDAVDTSKPIAMVHAQNEAQWQASEKIIQQAMTYSEQHPARETQVYQHIRAD</sequence>
<dbReference type="InterPro" id="IPR000053">
    <property type="entry name" value="Thymidine/pyrmidine_PPase"/>
</dbReference>
<dbReference type="RefSeq" id="WP_284205654.1">
    <property type="nucleotide sequence ID" value="NZ_BSPQ01000026.1"/>
</dbReference>
<dbReference type="InterPro" id="IPR036566">
    <property type="entry name" value="PYNP-like_C_sf"/>
</dbReference>
<comment type="similarity">
    <text evidence="1 7">Belongs to the thymidine/pyrimidine-nucleoside phosphorylase family.</text>
</comment>
<dbReference type="Pfam" id="PF02885">
    <property type="entry name" value="Glycos_trans_3N"/>
    <property type="match status" value="1"/>
</dbReference>
<comment type="subunit">
    <text evidence="2 7">Homodimer.</text>
</comment>
<organism evidence="9 10">
    <name type="scientific">Psychromonas marina</name>
    <dbReference type="NCBI Taxonomy" id="88364"/>
    <lineage>
        <taxon>Bacteria</taxon>
        <taxon>Pseudomonadati</taxon>
        <taxon>Pseudomonadota</taxon>
        <taxon>Gammaproteobacteria</taxon>
        <taxon>Alteromonadales</taxon>
        <taxon>Psychromonadaceae</taxon>
        <taxon>Psychromonas</taxon>
    </lineage>
</organism>
<dbReference type="NCBIfam" id="NF004490">
    <property type="entry name" value="PRK05820.1"/>
    <property type="match status" value="1"/>
</dbReference>
<dbReference type="Gene3D" id="1.20.970.10">
    <property type="entry name" value="Transferase, Pyrimidine Nucleoside Phosphorylase, Chain C"/>
    <property type="match status" value="1"/>
</dbReference>
<dbReference type="PANTHER" id="PTHR10515:SF0">
    <property type="entry name" value="THYMIDINE PHOSPHORYLASE"/>
    <property type="match status" value="1"/>
</dbReference>
<dbReference type="SMART" id="SM00941">
    <property type="entry name" value="PYNP_C"/>
    <property type="match status" value="1"/>
</dbReference>
<dbReference type="InterPro" id="IPR036320">
    <property type="entry name" value="Glycosyl_Trfase_fam3_N_dom_sf"/>
</dbReference>
<dbReference type="InterPro" id="IPR013102">
    <property type="entry name" value="PYNP_C"/>
</dbReference>
<evidence type="ECO:0000256" key="5">
    <source>
        <dbReference type="ARBA" id="ARBA00022679"/>
    </source>
</evidence>
<dbReference type="SUPFAM" id="SSF47648">
    <property type="entry name" value="Nucleoside phosphorylase/phosphoribosyltransferase N-terminal domain"/>
    <property type="match status" value="1"/>
</dbReference>
<evidence type="ECO:0000256" key="7">
    <source>
        <dbReference type="HAMAP-Rule" id="MF_01628"/>
    </source>
</evidence>
<name>A0ABQ6E554_9GAMM</name>
<comment type="caution">
    <text evidence="9">The sequence shown here is derived from an EMBL/GenBank/DDBJ whole genome shotgun (WGS) entry which is preliminary data.</text>
</comment>
<dbReference type="SUPFAM" id="SSF52418">
    <property type="entry name" value="Nucleoside phosphorylase/phosphoribosyltransferase catalytic domain"/>
    <property type="match status" value="1"/>
</dbReference>
<dbReference type="Pfam" id="PF00591">
    <property type="entry name" value="Glycos_transf_3"/>
    <property type="match status" value="1"/>
</dbReference>
<evidence type="ECO:0000313" key="9">
    <source>
        <dbReference type="EMBL" id="GLS92549.1"/>
    </source>
</evidence>
<comment type="catalytic activity">
    <reaction evidence="6 7">
        <text>thymidine + phosphate = 2-deoxy-alpha-D-ribose 1-phosphate + thymine</text>
        <dbReference type="Rhea" id="RHEA:16037"/>
        <dbReference type="ChEBI" id="CHEBI:17748"/>
        <dbReference type="ChEBI" id="CHEBI:17821"/>
        <dbReference type="ChEBI" id="CHEBI:43474"/>
        <dbReference type="ChEBI" id="CHEBI:57259"/>
        <dbReference type="EC" id="2.4.2.4"/>
    </reaction>
</comment>
<dbReference type="HAMAP" id="MF_01628">
    <property type="entry name" value="Thymid_phosp"/>
    <property type="match status" value="1"/>
</dbReference>
<dbReference type="InterPro" id="IPR000312">
    <property type="entry name" value="Glycosyl_Trfase_fam3"/>
</dbReference>